<dbReference type="InterPro" id="IPR036866">
    <property type="entry name" value="RibonucZ/Hydroxyglut_hydro"/>
</dbReference>
<accession>A0A401N0R2</accession>
<evidence type="ECO:0000256" key="1">
    <source>
        <dbReference type="ARBA" id="ARBA00001947"/>
    </source>
</evidence>
<protein>
    <submittedName>
        <fullName evidence="6">N-acyl homoserine lactonase family protein</fullName>
    </submittedName>
</protein>
<dbReference type="Gene3D" id="3.60.15.10">
    <property type="entry name" value="Ribonuclease Z/Hydroxyacylglutathione hydrolase-like"/>
    <property type="match status" value="1"/>
</dbReference>
<reference evidence="6 7" key="1">
    <citation type="submission" date="2020-12" db="EMBL/GenBank/DDBJ databases">
        <title>Draft genome sequence of furan degrading bacterial strain FUR100.</title>
        <authorList>
            <person name="Woiski C."/>
        </authorList>
    </citation>
    <scope>NUCLEOTIDE SEQUENCE [LARGE SCALE GENOMIC DNA]</scope>
    <source>
        <strain evidence="6 7">FUR100</strain>
    </source>
</reference>
<keyword evidence="4" id="KW-0378">Hydrolase</keyword>
<proteinExistence type="inferred from homology"/>
<organism evidence="6 7">
    <name type="scientific">Rhodococcus erythropolis</name>
    <name type="common">Arthrobacter picolinophilus</name>
    <dbReference type="NCBI Taxonomy" id="1833"/>
    <lineage>
        <taxon>Bacteria</taxon>
        <taxon>Bacillati</taxon>
        <taxon>Actinomycetota</taxon>
        <taxon>Actinomycetes</taxon>
        <taxon>Mycobacteriales</taxon>
        <taxon>Nocardiaceae</taxon>
        <taxon>Rhodococcus</taxon>
        <taxon>Rhodococcus erythropolis group</taxon>
    </lineage>
</organism>
<dbReference type="CDD" id="cd07729">
    <property type="entry name" value="AHL_lactonase_MBL-fold"/>
    <property type="match status" value="1"/>
</dbReference>
<comment type="caution">
    <text evidence="6">The sequence shown here is derived from an EMBL/GenBank/DDBJ whole genome shotgun (WGS) entry which is preliminary data.</text>
</comment>
<evidence type="ECO:0000256" key="2">
    <source>
        <dbReference type="ARBA" id="ARBA00007749"/>
    </source>
</evidence>
<dbReference type="PANTHER" id="PTHR42978">
    <property type="entry name" value="QUORUM-QUENCHING LACTONASE YTNP-RELATED-RELATED"/>
    <property type="match status" value="1"/>
</dbReference>
<gene>
    <name evidence="6" type="ORF">I3517_14310</name>
</gene>
<dbReference type="Proteomes" id="UP000627573">
    <property type="component" value="Unassembled WGS sequence"/>
</dbReference>
<dbReference type="RefSeq" id="WP_020906225.1">
    <property type="nucleotide sequence ID" value="NZ_BHXB01000001.1"/>
</dbReference>
<dbReference type="GO" id="GO:0016787">
    <property type="term" value="F:hydrolase activity"/>
    <property type="evidence" value="ECO:0007669"/>
    <property type="project" value="UniProtKB-KW"/>
</dbReference>
<dbReference type="SMART" id="SM00849">
    <property type="entry name" value="Lactamase_B"/>
    <property type="match status" value="1"/>
</dbReference>
<evidence type="ECO:0000313" key="6">
    <source>
        <dbReference type="EMBL" id="MBH5143783.1"/>
    </source>
</evidence>
<dbReference type="SUPFAM" id="SSF56281">
    <property type="entry name" value="Metallo-hydrolase/oxidoreductase"/>
    <property type="match status" value="1"/>
</dbReference>
<evidence type="ECO:0000313" key="7">
    <source>
        <dbReference type="Proteomes" id="UP000627573"/>
    </source>
</evidence>
<dbReference type="PANTHER" id="PTHR42978:SF7">
    <property type="entry name" value="METALLO-HYDROLASE RV2300C-RELATED"/>
    <property type="match status" value="1"/>
</dbReference>
<keyword evidence="5" id="KW-0862">Zinc</keyword>
<dbReference type="InterPro" id="IPR001279">
    <property type="entry name" value="Metallo-B-lactamas"/>
</dbReference>
<comment type="cofactor">
    <cofactor evidence="1">
        <name>Zn(2+)</name>
        <dbReference type="ChEBI" id="CHEBI:29105"/>
    </cofactor>
</comment>
<dbReference type="EMBL" id="JAECSB010000044">
    <property type="protein sequence ID" value="MBH5143783.1"/>
    <property type="molecule type" value="Genomic_DNA"/>
</dbReference>
<dbReference type="GO" id="GO:0046872">
    <property type="term" value="F:metal ion binding"/>
    <property type="evidence" value="ECO:0007669"/>
    <property type="project" value="UniProtKB-KW"/>
</dbReference>
<evidence type="ECO:0000256" key="5">
    <source>
        <dbReference type="ARBA" id="ARBA00022833"/>
    </source>
</evidence>
<dbReference type="InterPro" id="IPR051013">
    <property type="entry name" value="MBL_superfamily_lactonases"/>
</dbReference>
<evidence type="ECO:0000256" key="4">
    <source>
        <dbReference type="ARBA" id="ARBA00022801"/>
    </source>
</evidence>
<comment type="similarity">
    <text evidence="2">Belongs to the metallo-beta-lactamase superfamily.</text>
</comment>
<name>A0A401N0R2_RHOER</name>
<dbReference type="OMA" id="GMMTYQH"/>
<dbReference type="AlphaFoldDB" id="A0A401N0R2"/>
<sequence>MSLTIRAFCVGRVYGLPKPSFTYLRGYGETQDLPLIMYVIEGGDSPIVVDTGADLARAWDDHKINMEQTTEERPEEVLRAAGIDVRDVAVVVNTHLHWDHSSNNHLFPRARVLVQQSELDYARNPLQWHCKHFEISADIEPSWKRAEDRIDTVNGDTVIAPGVTLVTLPGHTPGSQGVLVEAESTRYLIAGDCIYLYDNWNGDAEADHIPVGLFTDLVAYDESLRKIEKLDCEVIPSHDFRVVERAIFE</sequence>
<evidence type="ECO:0000256" key="3">
    <source>
        <dbReference type="ARBA" id="ARBA00022723"/>
    </source>
</evidence>
<keyword evidence="3" id="KW-0479">Metal-binding</keyword>
<dbReference type="Pfam" id="PF00753">
    <property type="entry name" value="Lactamase_B"/>
    <property type="match status" value="1"/>
</dbReference>
<keyword evidence="7" id="KW-1185">Reference proteome</keyword>